<evidence type="ECO:0000259" key="2">
    <source>
        <dbReference type="PROSITE" id="PS50902"/>
    </source>
</evidence>
<dbReference type="SUPFAM" id="SSF52218">
    <property type="entry name" value="Flavoproteins"/>
    <property type="match status" value="1"/>
</dbReference>
<protein>
    <submittedName>
        <fullName evidence="3">NADH-quinone oxidoreductase</fullName>
    </submittedName>
</protein>
<dbReference type="EMBL" id="AZGZ01000048">
    <property type="protein sequence ID" value="KZZ86775.1"/>
    <property type="molecule type" value="Genomic_DNA"/>
</dbReference>
<dbReference type="PANTHER" id="PTHR30546:SF23">
    <property type="entry name" value="FLAVOPROTEIN-LIKE PROTEIN YCP4-RELATED"/>
    <property type="match status" value="1"/>
</dbReference>
<dbReference type="GO" id="GO:0016020">
    <property type="term" value="C:membrane"/>
    <property type="evidence" value="ECO:0007669"/>
    <property type="project" value="TreeGrafter"/>
</dbReference>
<dbReference type="PANTHER" id="PTHR30546">
    <property type="entry name" value="FLAVODOXIN-RELATED PROTEIN WRBA-RELATED"/>
    <property type="match status" value="1"/>
</dbReference>
<dbReference type="InterPro" id="IPR008254">
    <property type="entry name" value="Flavodoxin/NO_synth"/>
</dbReference>
<reference evidence="3 4" key="1">
    <citation type="journal article" date="2016" name="Genome Biol. Evol.">
        <title>Divergent and convergent evolution of fungal pathogenicity.</title>
        <authorList>
            <person name="Shang Y."/>
            <person name="Xiao G."/>
            <person name="Zheng P."/>
            <person name="Cen K."/>
            <person name="Zhan S."/>
            <person name="Wang C."/>
        </authorList>
    </citation>
    <scope>NUCLEOTIDE SEQUENCE [LARGE SCALE GENOMIC DNA]</scope>
    <source>
        <strain evidence="3 4">ARSEF 7405</strain>
    </source>
</reference>
<dbReference type="GO" id="GO:0003955">
    <property type="term" value="F:NAD(P)H dehydrogenase (quinone) activity"/>
    <property type="evidence" value="ECO:0007669"/>
    <property type="project" value="InterPro"/>
</dbReference>
<feature type="domain" description="Flavodoxin-like" evidence="2">
    <location>
        <begin position="5"/>
        <end position="193"/>
    </location>
</feature>
<dbReference type="NCBIfam" id="NF002999">
    <property type="entry name" value="PRK03767.1"/>
    <property type="match status" value="1"/>
</dbReference>
<proteinExistence type="inferred from homology"/>
<evidence type="ECO:0000313" key="4">
    <source>
        <dbReference type="Proteomes" id="UP000242877"/>
    </source>
</evidence>
<organism evidence="3 4">
    <name type="scientific">Ascosphaera apis ARSEF 7405</name>
    <dbReference type="NCBI Taxonomy" id="392613"/>
    <lineage>
        <taxon>Eukaryota</taxon>
        <taxon>Fungi</taxon>
        <taxon>Dikarya</taxon>
        <taxon>Ascomycota</taxon>
        <taxon>Pezizomycotina</taxon>
        <taxon>Eurotiomycetes</taxon>
        <taxon>Eurotiomycetidae</taxon>
        <taxon>Onygenales</taxon>
        <taxon>Ascosphaeraceae</taxon>
        <taxon>Ascosphaera</taxon>
    </lineage>
</organism>
<comment type="caution">
    <text evidence="3">The sequence shown here is derived from an EMBL/GenBank/DDBJ whole genome shotgun (WGS) entry which is preliminary data.</text>
</comment>
<dbReference type="FunFam" id="3.40.50.360:FF:000001">
    <property type="entry name" value="NAD(P)H dehydrogenase (Quinone) FQR1-like"/>
    <property type="match status" value="1"/>
</dbReference>
<dbReference type="OrthoDB" id="504689at2759"/>
<dbReference type="GO" id="GO:0010181">
    <property type="term" value="F:FMN binding"/>
    <property type="evidence" value="ECO:0007669"/>
    <property type="project" value="InterPro"/>
</dbReference>
<dbReference type="Gene3D" id="3.40.50.360">
    <property type="match status" value="1"/>
</dbReference>
<comment type="similarity">
    <text evidence="1">Belongs to the WrbA family.</text>
</comment>
<dbReference type="PROSITE" id="PS50902">
    <property type="entry name" value="FLAVODOXIN_LIKE"/>
    <property type="match status" value="1"/>
</dbReference>
<dbReference type="AlphaFoldDB" id="A0A167UYE6"/>
<dbReference type="Proteomes" id="UP000242877">
    <property type="component" value="Unassembled WGS sequence"/>
</dbReference>
<evidence type="ECO:0000256" key="1">
    <source>
        <dbReference type="ARBA" id="ARBA00006961"/>
    </source>
</evidence>
<name>A0A167UYE6_9EURO</name>
<dbReference type="VEuPathDB" id="FungiDB:AAP_06245"/>
<dbReference type="NCBIfam" id="TIGR01755">
    <property type="entry name" value="flav_wrbA"/>
    <property type="match status" value="1"/>
</dbReference>
<gene>
    <name evidence="3" type="ORF">AAP_06245</name>
</gene>
<sequence length="201" mass="21757">MAPKIAIVYYSLYGHIARLAESEKKGIEKAGGSATIFQIAETLSDEVLEKMHAPPKANYPIAEPKDLLEFDAILFGIPTRYGNWPAQWRAWWDKTGGIWSTGGYIGKYAGLFISTATQGGGQESTPLAAMSTFAHQGLIFVPLGYGEAFPILSNLEQARGGSAWGAGTFASGDGSRQPSDIELELAQIQGKTFYERVSRAF</sequence>
<keyword evidence="4" id="KW-1185">Reference proteome</keyword>
<accession>A0A167UYE6</accession>
<dbReference type="InterPro" id="IPR010089">
    <property type="entry name" value="Flavoprotein_WrbA-like"/>
</dbReference>
<evidence type="ECO:0000313" key="3">
    <source>
        <dbReference type="EMBL" id="KZZ86775.1"/>
    </source>
</evidence>
<dbReference type="InterPro" id="IPR029039">
    <property type="entry name" value="Flavoprotein-like_sf"/>
</dbReference>